<evidence type="ECO:0000259" key="3">
    <source>
        <dbReference type="SMART" id="SM00909"/>
    </source>
</evidence>
<evidence type="ECO:0000313" key="4">
    <source>
        <dbReference type="EMBL" id="ORC38239.1"/>
    </source>
</evidence>
<dbReference type="OrthoDB" id="306061at2"/>
<keyword evidence="2" id="KW-0472">Membrane</keyword>
<sequence>MKRKRKASLGCLFWIALILLILVIFLFNRSRIEQVLEATGFIDVLSTVQEKPEIKTDEPETEEPAVPPSEEPQSEQREPETAGEEAVDEDDSFVALELVPRESAPQEEDTPPAAETQTKRLRRATLYFVFLDGTSGELRRVVRPIYYTDSPLTDTLKALLDGPSASELNQNLLSLVPQDATIRSVAVKDGVAFIDMTEAFRFNSFGYEGAVLQLKQLIYTATEFPTVDRVQFLIEGVKQQYLNPEGLYIGKPLGRDDL</sequence>
<keyword evidence="2" id="KW-0812">Transmembrane</keyword>
<evidence type="ECO:0000313" key="5">
    <source>
        <dbReference type="Proteomes" id="UP000192343"/>
    </source>
</evidence>
<feature type="transmembrane region" description="Helical" evidence="2">
    <location>
        <begin position="7"/>
        <end position="27"/>
    </location>
</feature>
<evidence type="ECO:0000256" key="2">
    <source>
        <dbReference type="SAM" id="Phobius"/>
    </source>
</evidence>
<feature type="region of interest" description="Disordered" evidence="1">
    <location>
        <begin position="51"/>
        <end position="89"/>
    </location>
</feature>
<dbReference type="InterPro" id="IPR019606">
    <property type="entry name" value="GerMN"/>
</dbReference>
<dbReference type="Pfam" id="PF10646">
    <property type="entry name" value="Germane"/>
    <property type="match status" value="1"/>
</dbReference>
<accession>A0A1Y1S2N6</accession>
<dbReference type="STRING" id="1963862.B4O97_00335"/>
<proteinExistence type="predicted"/>
<dbReference type="EMBL" id="MWQY01000001">
    <property type="protein sequence ID" value="ORC38239.1"/>
    <property type="molecule type" value="Genomic_DNA"/>
</dbReference>
<keyword evidence="5" id="KW-1185">Reference proteome</keyword>
<evidence type="ECO:0000256" key="1">
    <source>
        <dbReference type="SAM" id="MobiDB-lite"/>
    </source>
</evidence>
<reference evidence="4 5" key="1">
    <citation type="submission" date="2017-03" db="EMBL/GenBank/DDBJ databases">
        <title>Draft Genome sequence of Marispirochaeta sp. strain JC444.</title>
        <authorList>
            <person name="Shivani Y."/>
            <person name="Subhash Y."/>
            <person name="Sasikala C."/>
            <person name="Ramana C."/>
        </authorList>
    </citation>
    <scope>NUCLEOTIDE SEQUENCE [LARGE SCALE GENOMIC DNA]</scope>
    <source>
        <strain evidence="4 5">JC444</strain>
    </source>
</reference>
<dbReference type="RefSeq" id="WP_083047172.1">
    <property type="nucleotide sequence ID" value="NZ_MWQY01000001.1"/>
</dbReference>
<protein>
    <recommendedName>
        <fullName evidence="3">GerMN domain-containing protein</fullName>
    </recommendedName>
</protein>
<gene>
    <name evidence="4" type="ORF">B4O97_00335</name>
</gene>
<feature type="domain" description="GerMN" evidence="3">
    <location>
        <begin position="152"/>
        <end position="243"/>
    </location>
</feature>
<dbReference type="SMART" id="SM00909">
    <property type="entry name" value="Germane"/>
    <property type="match status" value="1"/>
</dbReference>
<dbReference type="AlphaFoldDB" id="A0A1Y1S2N6"/>
<comment type="caution">
    <text evidence="4">The sequence shown here is derived from an EMBL/GenBank/DDBJ whole genome shotgun (WGS) entry which is preliminary data.</text>
</comment>
<keyword evidence="2" id="KW-1133">Transmembrane helix</keyword>
<organism evidence="4 5">
    <name type="scientific">Marispirochaeta aestuarii</name>
    <dbReference type="NCBI Taxonomy" id="1963862"/>
    <lineage>
        <taxon>Bacteria</taxon>
        <taxon>Pseudomonadati</taxon>
        <taxon>Spirochaetota</taxon>
        <taxon>Spirochaetia</taxon>
        <taxon>Spirochaetales</taxon>
        <taxon>Spirochaetaceae</taxon>
        <taxon>Marispirochaeta</taxon>
    </lineage>
</organism>
<dbReference type="Proteomes" id="UP000192343">
    <property type="component" value="Unassembled WGS sequence"/>
</dbReference>
<name>A0A1Y1S2N6_9SPIO</name>